<reference evidence="3 5" key="1">
    <citation type="submission" date="2018-08" db="EMBL/GenBank/DDBJ databases">
        <title>Genomic investigation of the strawberry pathogen Phytophthora fragariae indicates pathogenicity is determined by transcriptional variation in three key races.</title>
        <authorList>
            <person name="Adams T.M."/>
            <person name="Armitage A.D."/>
            <person name="Sobczyk M.K."/>
            <person name="Bates H.J."/>
            <person name="Dunwell J.M."/>
            <person name="Nellist C.F."/>
            <person name="Harrison R.J."/>
        </authorList>
    </citation>
    <scope>NUCLEOTIDE SEQUENCE [LARGE SCALE GENOMIC DNA]</scope>
    <source>
        <strain evidence="2 4">SCRP249</strain>
        <strain evidence="3 5">SCRP333</strain>
    </source>
</reference>
<sequence length="148" mass="16501">MNQHVPTEAEQPGPDVAPLRLTPRSDAQDLTPESTTAQASRMVIDLTEYAKADSSIRNDGPTVAQVKTVFRSAMASPDDTWIPEWNLVRLAPNMATDVTAITMSPSSQTLFFEVGFRFCNLIPSGSKRAHPEWTRVWRVRLLKTRSNC</sequence>
<dbReference type="Proteomes" id="UP000434957">
    <property type="component" value="Unassembled WGS sequence"/>
</dbReference>
<evidence type="ECO:0000313" key="3">
    <source>
        <dbReference type="EMBL" id="KAE9286951.1"/>
    </source>
</evidence>
<proteinExistence type="predicted"/>
<gene>
    <name evidence="2" type="ORF">PR001_g21042</name>
    <name evidence="3" type="ORF">PR003_g26178</name>
</gene>
<dbReference type="EMBL" id="QXFV01002149">
    <property type="protein sequence ID" value="KAE8992085.1"/>
    <property type="molecule type" value="Genomic_DNA"/>
</dbReference>
<feature type="region of interest" description="Disordered" evidence="1">
    <location>
        <begin position="1"/>
        <end position="37"/>
    </location>
</feature>
<dbReference type="EMBL" id="QXFT01003325">
    <property type="protein sequence ID" value="KAE9286951.1"/>
    <property type="molecule type" value="Genomic_DNA"/>
</dbReference>
<accession>A0A6A4C998</accession>
<keyword evidence="5" id="KW-1185">Reference proteome</keyword>
<evidence type="ECO:0000313" key="4">
    <source>
        <dbReference type="Proteomes" id="UP000429607"/>
    </source>
</evidence>
<name>A0A6A4C998_9STRA</name>
<comment type="caution">
    <text evidence="3">The sequence shown here is derived from an EMBL/GenBank/DDBJ whole genome shotgun (WGS) entry which is preliminary data.</text>
</comment>
<protein>
    <submittedName>
        <fullName evidence="3">Uncharacterized protein</fullName>
    </submittedName>
</protein>
<organism evidence="3 5">
    <name type="scientific">Phytophthora rubi</name>
    <dbReference type="NCBI Taxonomy" id="129364"/>
    <lineage>
        <taxon>Eukaryota</taxon>
        <taxon>Sar</taxon>
        <taxon>Stramenopiles</taxon>
        <taxon>Oomycota</taxon>
        <taxon>Peronosporomycetes</taxon>
        <taxon>Peronosporales</taxon>
        <taxon>Peronosporaceae</taxon>
        <taxon>Phytophthora</taxon>
    </lineage>
</organism>
<dbReference type="Proteomes" id="UP000429607">
    <property type="component" value="Unassembled WGS sequence"/>
</dbReference>
<evidence type="ECO:0000313" key="5">
    <source>
        <dbReference type="Proteomes" id="UP000434957"/>
    </source>
</evidence>
<evidence type="ECO:0000256" key="1">
    <source>
        <dbReference type="SAM" id="MobiDB-lite"/>
    </source>
</evidence>
<dbReference type="AlphaFoldDB" id="A0A6A4C998"/>
<evidence type="ECO:0000313" key="2">
    <source>
        <dbReference type="EMBL" id="KAE8992085.1"/>
    </source>
</evidence>